<dbReference type="PANTHER" id="PTHR30068:SF4">
    <property type="entry name" value="URONATE ISOMERASE"/>
    <property type="match status" value="1"/>
</dbReference>
<protein>
    <recommendedName>
        <fullName evidence="5 7">Uronate isomerase</fullName>
        <ecNumber evidence="4 7">5.3.1.12</ecNumber>
    </recommendedName>
    <alternativeName>
        <fullName evidence="7">Glucuronate isomerase</fullName>
    </alternativeName>
    <alternativeName>
        <fullName evidence="7">Uronic isomerase</fullName>
    </alternativeName>
</protein>
<dbReference type="KEGG" id="blen:NCTC4824_00374"/>
<dbReference type="Proteomes" id="UP000249134">
    <property type="component" value="Chromosome 1"/>
</dbReference>
<dbReference type="STRING" id="1348624.GCA_001591545_02825"/>
<dbReference type="EC" id="5.3.1.12" evidence="4 7"/>
<accession>A0A2X4YIS1</accession>
<dbReference type="UniPathway" id="UPA00246"/>
<dbReference type="GO" id="GO:0019698">
    <property type="term" value="P:D-galacturonate catabolic process"/>
    <property type="evidence" value="ECO:0007669"/>
    <property type="project" value="TreeGrafter"/>
</dbReference>
<keyword evidence="6 7" id="KW-0413">Isomerase</keyword>
<name>A0A2X4YIS1_LEDLE</name>
<dbReference type="Gene3D" id="3.20.20.140">
    <property type="entry name" value="Metal-dependent hydrolases"/>
    <property type="match status" value="1"/>
</dbReference>
<dbReference type="Gene3D" id="1.10.2020.10">
    <property type="entry name" value="uronate isomerase, domain 2, chain A"/>
    <property type="match status" value="1"/>
</dbReference>
<evidence type="ECO:0000256" key="3">
    <source>
        <dbReference type="ARBA" id="ARBA00008397"/>
    </source>
</evidence>
<dbReference type="Pfam" id="PF02614">
    <property type="entry name" value="UxaC"/>
    <property type="match status" value="1"/>
</dbReference>
<comment type="catalytic activity">
    <reaction evidence="1 7">
        <text>D-glucuronate = D-fructuronate</text>
        <dbReference type="Rhea" id="RHEA:13049"/>
        <dbReference type="ChEBI" id="CHEBI:58720"/>
        <dbReference type="ChEBI" id="CHEBI:59863"/>
        <dbReference type="EC" id="5.3.1.12"/>
    </reaction>
</comment>
<dbReference type="EMBL" id="LS483476">
    <property type="protein sequence ID" value="SQI51675.1"/>
    <property type="molecule type" value="Genomic_DNA"/>
</dbReference>
<dbReference type="InterPro" id="IPR032466">
    <property type="entry name" value="Metal_Hydrolase"/>
</dbReference>
<dbReference type="AlphaFoldDB" id="A0A2X4YIS1"/>
<dbReference type="InterPro" id="IPR003766">
    <property type="entry name" value="Uronate_isomerase"/>
</dbReference>
<dbReference type="HAMAP" id="MF_00675">
    <property type="entry name" value="UxaC"/>
    <property type="match status" value="1"/>
</dbReference>
<evidence type="ECO:0000256" key="2">
    <source>
        <dbReference type="ARBA" id="ARBA00004892"/>
    </source>
</evidence>
<dbReference type="GO" id="GO:0008880">
    <property type="term" value="F:glucuronate isomerase activity"/>
    <property type="evidence" value="ECO:0007669"/>
    <property type="project" value="UniProtKB-UniRule"/>
</dbReference>
<evidence type="ECO:0000313" key="9">
    <source>
        <dbReference type="Proteomes" id="UP000249134"/>
    </source>
</evidence>
<evidence type="ECO:0000256" key="5">
    <source>
        <dbReference type="ARBA" id="ARBA00020555"/>
    </source>
</evidence>
<dbReference type="GO" id="GO:0042840">
    <property type="term" value="P:D-glucuronate catabolic process"/>
    <property type="evidence" value="ECO:0007669"/>
    <property type="project" value="TreeGrafter"/>
</dbReference>
<dbReference type="NCBIfam" id="NF002794">
    <property type="entry name" value="PRK02925.1"/>
    <property type="match status" value="1"/>
</dbReference>
<evidence type="ECO:0000256" key="6">
    <source>
        <dbReference type="ARBA" id="ARBA00023235"/>
    </source>
</evidence>
<dbReference type="PANTHER" id="PTHR30068">
    <property type="entry name" value="URONATE ISOMERASE"/>
    <property type="match status" value="1"/>
</dbReference>
<sequence>MNNMKKFMDENFLLNNDTAIELYNNFAKDMPIIDYHCHLSPQEIYENKTFKNITEAWLYGDHYKWRVMRANGIEEQYITGDAADYDKFLAWARTVPMLIGNPLHHWTHLELQRFFGIYELLNEESAPKIWEQVNAQLNGEGFGARDLILKSNVKVVCTTDDPIDSLEYHSNLKSETDFDVKVLPSFRPDKGLEINLDGYADWVQKLAEASGQPIEHYEDFLNALSARMEYFHSMGGRVSDHALNTVMYEDCTVQEAATIFAKGLSGEKVTLEEEKKYKSFTFTYIGKEYARLGWVMQYHMNALRNNNEKMFNEIGADAGYDSINDSSLAKPLSQLLNSLEREDALPKTILYSLNPQDNYVLGTMIGNFQGGGVAGKIQFGTAWWFNDQKDGMLDQMKALANLGLFSRFIGMLTDSRSFLSFTRHEYFRRITCDLIGGWVEDGEYPKDMVMLEKIVKGICYDNANEYFQFDRVNK</sequence>
<dbReference type="SUPFAM" id="SSF51556">
    <property type="entry name" value="Metallo-dependent hydrolases"/>
    <property type="match status" value="1"/>
</dbReference>
<organism evidence="8 9">
    <name type="scientific">Lederbergia lenta</name>
    <name type="common">Bacillus lentus</name>
    <dbReference type="NCBI Taxonomy" id="1467"/>
    <lineage>
        <taxon>Bacteria</taxon>
        <taxon>Bacillati</taxon>
        <taxon>Bacillota</taxon>
        <taxon>Bacilli</taxon>
        <taxon>Bacillales</taxon>
        <taxon>Bacillaceae</taxon>
        <taxon>Lederbergia</taxon>
    </lineage>
</organism>
<keyword evidence="9" id="KW-1185">Reference proteome</keyword>
<comment type="similarity">
    <text evidence="3 7">Belongs to the metallo-dependent hydrolases superfamily. Uronate isomerase family.</text>
</comment>
<evidence type="ECO:0000256" key="4">
    <source>
        <dbReference type="ARBA" id="ARBA00012546"/>
    </source>
</evidence>
<proteinExistence type="inferred from homology"/>
<comment type="catalytic activity">
    <reaction evidence="7">
        <text>aldehydo-D-galacturonate = keto-D-tagaturonate</text>
        <dbReference type="Rhea" id="RHEA:27702"/>
        <dbReference type="ChEBI" id="CHEBI:12952"/>
        <dbReference type="ChEBI" id="CHEBI:17886"/>
    </reaction>
</comment>
<comment type="pathway">
    <text evidence="2 7">Carbohydrate metabolism; pentose and glucuronate interconversion.</text>
</comment>
<evidence type="ECO:0000256" key="1">
    <source>
        <dbReference type="ARBA" id="ARBA00001165"/>
    </source>
</evidence>
<reference evidence="8 9" key="1">
    <citation type="submission" date="2018-06" db="EMBL/GenBank/DDBJ databases">
        <authorList>
            <consortium name="Pathogen Informatics"/>
            <person name="Doyle S."/>
        </authorList>
    </citation>
    <scope>NUCLEOTIDE SEQUENCE [LARGE SCALE GENOMIC DNA]</scope>
    <source>
        <strain evidence="8 9">NCTC4824</strain>
    </source>
</reference>
<evidence type="ECO:0000256" key="7">
    <source>
        <dbReference type="HAMAP-Rule" id="MF_00675"/>
    </source>
</evidence>
<gene>
    <name evidence="7 8" type="primary">uxaC</name>
    <name evidence="8" type="ORF">NCTC4824_00374</name>
</gene>
<evidence type="ECO:0000313" key="8">
    <source>
        <dbReference type="EMBL" id="SQI51675.1"/>
    </source>
</evidence>